<keyword evidence="3" id="KW-1185">Reference proteome</keyword>
<accession>A0A8K0WRE4</accession>
<evidence type="ECO:0000256" key="1">
    <source>
        <dbReference type="SAM" id="MobiDB-lite"/>
    </source>
</evidence>
<dbReference type="Proteomes" id="UP000813444">
    <property type="component" value="Unassembled WGS sequence"/>
</dbReference>
<organism evidence="2 3">
    <name type="scientific">Stachybotrys elegans</name>
    <dbReference type="NCBI Taxonomy" id="80388"/>
    <lineage>
        <taxon>Eukaryota</taxon>
        <taxon>Fungi</taxon>
        <taxon>Dikarya</taxon>
        <taxon>Ascomycota</taxon>
        <taxon>Pezizomycotina</taxon>
        <taxon>Sordariomycetes</taxon>
        <taxon>Hypocreomycetidae</taxon>
        <taxon>Hypocreales</taxon>
        <taxon>Stachybotryaceae</taxon>
        <taxon>Stachybotrys</taxon>
    </lineage>
</organism>
<proteinExistence type="predicted"/>
<comment type="caution">
    <text evidence="2">The sequence shown here is derived from an EMBL/GenBank/DDBJ whole genome shotgun (WGS) entry which is preliminary data.</text>
</comment>
<evidence type="ECO:0000313" key="3">
    <source>
        <dbReference type="Proteomes" id="UP000813444"/>
    </source>
</evidence>
<sequence>MLSIPTTTNVSGGRRMESIPVTLLLPSRHTSLPLGDAAQLPRSKHRACITWLAATGRRKQQRCCRYPSAHLGTEYVMYVCTAWHGSPHVSPSVEKDELVGGEARQMPPSAQTCISPERSPGGVPRGNIGMQPSVSGSFGREPGWREAGQACQARKELVHEGCPCPFFLSFVRVASILDSTRIIPSFIPSIYLVWVAGPHSHSHHHHISPLLRAMCI</sequence>
<dbReference type="AlphaFoldDB" id="A0A8K0WRE4"/>
<name>A0A8K0WRE4_9HYPO</name>
<reference evidence="2" key="1">
    <citation type="journal article" date="2021" name="Nat. Commun.">
        <title>Genetic determinants of endophytism in the Arabidopsis root mycobiome.</title>
        <authorList>
            <person name="Mesny F."/>
            <person name="Miyauchi S."/>
            <person name="Thiergart T."/>
            <person name="Pickel B."/>
            <person name="Atanasova L."/>
            <person name="Karlsson M."/>
            <person name="Huettel B."/>
            <person name="Barry K.W."/>
            <person name="Haridas S."/>
            <person name="Chen C."/>
            <person name="Bauer D."/>
            <person name="Andreopoulos W."/>
            <person name="Pangilinan J."/>
            <person name="LaButti K."/>
            <person name="Riley R."/>
            <person name="Lipzen A."/>
            <person name="Clum A."/>
            <person name="Drula E."/>
            <person name="Henrissat B."/>
            <person name="Kohler A."/>
            <person name="Grigoriev I.V."/>
            <person name="Martin F.M."/>
            <person name="Hacquard S."/>
        </authorList>
    </citation>
    <scope>NUCLEOTIDE SEQUENCE</scope>
    <source>
        <strain evidence="2">MPI-CAGE-CH-0235</strain>
    </source>
</reference>
<dbReference type="EMBL" id="JAGPNK010000007">
    <property type="protein sequence ID" value="KAH7318686.1"/>
    <property type="molecule type" value="Genomic_DNA"/>
</dbReference>
<evidence type="ECO:0000313" key="2">
    <source>
        <dbReference type="EMBL" id="KAH7318686.1"/>
    </source>
</evidence>
<feature type="region of interest" description="Disordered" evidence="1">
    <location>
        <begin position="106"/>
        <end position="127"/>
    </location>
</feature>
<gene>
    <name evidence="2" type="ORF">B0I35DRAFT_249740</name>
</gene>
<protein>
    <submittedName>
        <fullName evidence="2">Uncharacterized protein</fullName>
    </submittedName>
</protein>